<organism evidence="1 2">
    <name type="scientific">Trifolium medium</name>
    <dbReference type="NCBI Taxonomy" id="97028"/>
    <lineage>
        <taxon>Eukaryota</taxon>
        <taxon>Viridiplantae</taxon>
        <taxon>Streptophyta</taxon>
        <taxon>Embryophyta</taxon>
        <taxon>Tracheophyta</taxon>
        <taxon>Spermatophyta</taxon>
        <taxon>Magnoliopsida</taxon>
        <taxon>eudicotyledons</taxon>
        <taxon>Gunneridae</taxon>
        <taxon>Pentapetalae</taxon>
        <taxon>rosids</taxon>
        <taxon>fabids</taxon>
        <taxon>Fabales</taxon>
        <taxon>Fabaceae</taxon>
        <taxon>Papilionoideae</taxon>
        <taxon>50 kb inversion clade</taxon>
        <taxon>NPAAA clade</taxon>
        <taxon>Hologalegina</taxon>
        <taxon>IRL clade</taxon>
        <taxon>Trifolieae</taxon>
        <taxon>Trifolium</taxon>
    </lineage>
</organism>
<proteinExistence type="predicted"/>
<comment type="caution">
    <text evidence="1">The sequence shown here is derived from an EMBL/GenBank/DDBJ whole genome shotgun (WGS) entry which is preliminary data.</text>
</comment>
<evidence type="ECO:0000313" key="1">
    <source>
        <dbReference type="EMBL" id="MCI98150.1"/>
    </source>
</evidence>
<dbReference type="AlphaFoldDB" id="A0A392WLZ0"/>
<protein>
    <submittedName>
        <fullName evidence="1">Uncharacterized protein</fullName>
    </submittedName>
</protein>
<dbReference type="EMBL" id="LXQA011465567">
    <property type="protein sequence ID" value="MCI98150.1"/>
    <property type="molecule type" value="Genomic_DNA"/>
</dbReference>
<feature type="non-terminal residue" evidence="1">
    <location>
        <position position="1"/>
    </location>
</feature>
<evidence type="ECO:0000313" key="2">
    <source>
        <dbReference type="Proteomes" id="UP000265520"/>
    </source>
</evidence>
<name>A0A392WLZ0_9FABA</name>
<accession>A0A392WLZ0</accession>
<reference evidence="1 2" key="1">
    <citation type="journal article" date="2018" name="Front. Plant Sci.">
        <title>Red Clover (Trifolium pratense) and Zigzag Clover (T. medium) - A Picture of Genomic Similarities and Differences.</title>
        <authorList>
            <person name="Dluhosova J."/>
            <person name="Istvanek J."/>
            <person name="Nedelnik J."/>
            <person name="Repkova J."/>
        </authorList>
    </citation>
    <scope>NUCLEOTIDE SEQUENCE [LARGE SCALE GENOMIC DNA]</scope>
    <source>
        <strain evidence="2">cv. 10/8</strain>
        <tissue evidence="1">Leaf</tissue>
    </source>
</reference>
<dbReference type="Proteomes" id="UP000265520">
    <property type="component" value="Unassembled WGS sequence"/>
</dbReference>
<keyword evidence="2" id="KW-1185">Reference proteome</keyword>
<sequence>GAHGRVELGMLKDELLLEMSIQ</sequence>